<dbReference type="EMBL" id="CP108133">
    <property type="protein sequence ID" value="WTP46955.1"/>
    <property type="molecule type" value="Genomic_DNA"/>
</dbReference>
<protein>
    <recommendedName>
        <fullName evidence="4">Membrane protein SCJ1.26</fullName>
    </recommendedName>
</protein>
<sequence>MRKDRRTKVLGWRWRQNPLRRHSDAVEAWIVLVTWALATIGGVTAGAVSAQGTENALTRGRAERQEVSAVLLETAPAGLRDMTTGAAYSQVQAEVRWTDGNGTVRTDNAKVRAGTKAGATVPVWTDGHGRLVPDPMSRAEAQARAMLTGSGVGALGGLVILAGGRLARLRIERRATERWGEEWARVGPRWGRRTG</sequence>
<evidence type="ECO:0000256" key="1">
    <source>
        <dbReference type="SAM" id="Phobius"/>
    </source>
</evidence>
<gene>
    <name evidence="2" type="ORF">OG288_00595</name>
</gene>
<feature type="transmembrane region" description="Helical" evidence="1">
    <location>
        <begin position="145"/>
        <end position="164"/>
    </location>
</feature>
<keyword evidence="3" id="KW-1185">Reference proteome</keyword>
<evidence type="ECO:0000313" key="2">
    <source>
        <dbReference type="EMBL" id="WTP46955.1"/>
    </source>
</evidence>
<keyword evidence="1" id="KW-0472">Membrane</keyword>
<accession>A0ABZ1J5Y3</accession>
<dbReference type="Proteomes" id="UP001432166">
    <property type="component" value="Chromosome"/>
</dbReference>
<reference evidence="2" key="1">
    <citation type="submission" date="2022-10" db="EMBL/GenBank/DDBJ databases">
        <title>The complete genomes of actinobacterial strains from the NBC collection.</title>
        <authorList>
            <person name="Joergensen T.S."/>
            <person name="Alvarez Arevalo M."/>
            <person name="Sterndorff E.B."/>
            <person name="Faurdal D."/>
            <person name="Vuksanovic O."/>
            <person name="Mourched A.-S."/>
            <person name="Charusanti P."/>
            <person name="Shaw S."/>
            <person name="Blin K."/>
            <person name="Weber T."/>
        </authorList>
    </citation>
    <scope>NUCLEOTIDE SEQUENCE</scope>
    <source>
        <strain evidence="2">NBC_00189</strain>
    </source>
</reference>
<keyword evidence="1" id="KW-1133">Transmembrane helix</keyword>
<evidence type="ECO:0000313" key="3">
    <source>
        <dbReference type="Proteomes" id="UP001432166"/>
    </source>
</evidence>
<keyword evidence="1" id="KW-0812">Transmembrane</keyword>
<proteinExistence type="predicted"/>
<name>A0ABZ1J5Y3_9ACTN</name>
<dbReference type="RefSeq" id="WP_328936343.1">
    <property type="nucleotide sequence ID" value="NZ_CP108133.1"/>
</dbReference>
<dbReference type="InterPro" id="IPR039708">
    <property type="entry name" value="MT1774/Rv1733c-like"/>
</dbReference>
<dbReference type="PANTHER" id="PTHR42305:SF1">
    <property type="entry name" value="MEMBRANE PROTEIN RV1733C-RELATED"/>
    <property type="match status" value="1"/>
</dbReference>
<evidence type="ECO:0008006" key="4">
    <source>
        <dbReference type="Google" id="ProtNLM"/>
    </source>
</evidence>
<dbReference type="PANTHER" id="PTHR42305">
    <property type="entry name" value="MEMBRANE PROTEIN RV1733C-RELATED"/>
    <property type="match status" value="1"/>
</dbReference>
<feature type="transmembrane region" description="Helical" evidence="1">
    <location>
        <begin position="28"/>
        <end position="50"/>
    </location>
</feature>
<organism evidence="2 3">
    <name type="scientific">Streptomyces tauricus</name>
    <dbReference type="NCBI Taxonomy" id="68274"/>
    <lineage>
        <taxon>Bacteria</taxon>
        <taxon>Bacillati</taxon>
        <taxon>Actinomycetota</taxon>
        <taxon>Actinomycetes</taxon>
        <taxon>Kitasatosporales</taxon>
        <taxon>Streptomycetaceae</taxon>
        <taxon>Streptomyces</taxon>
        <taxon>Streptomyces aurantiacus group</taxon>
    </lineage>
</organism>